<protein>
    <submittedName>
        <fullName evidence="2">Uncharacterized protein</fullName>
    </submittedName>
</protein>
<accession>A0A804QUK4</accession>
<dbReference type="EnsemblPlants" id="Zm00001eb358250_T001">
    <property type="protein sequence ID" value="Zm00001eb358250_P001"/>
    <property type="gene ID" value="Zm00001eb358250"/>
</dbReference>
<feature type="region of interest" description="Disordered" evidence="1">
    <location>
        <begin position="92"/>
        <end position="112"/>
    </location>
</feature>
<dbReference type="InParanoid" id="A0A804QUK4"/>
<name>A0A804QUK4_MAIZE</name>
<organism evidence="2 3">
    <name type="scientific">Zea mays</name>
    <name type="common">Maize</name>
    <dbReference type="NCBI Taxonomy" id="4577"/>
    <lineage>
        <taxon>Eukaryota</taxon>
        <taxon>Viridiplantae</taxon>
        <taxon>Streptophyta</taxon>
        <taxon>Embryophyta</taxon>
        <taxon>Tracheophyta</taxon>
        <taxon>Spermatophyta</taxon>
        <taxon>Magnoliopsida</taxon>
        <taxon>Liliopsida</taxon>
        <taxon>Poales</taxon>
        <taxon>Poaceae</taxon>
        <taxon>PACMAD clade</taxon>
        <taxon>Panicoideae</taxon>
        <taxon>Andropogonodae</taxon>
        <taxon>Andropogoneae</taxon>
        <taxon>Tripsacinae</taxon>
        <taxon>Zea</taxon>
    </lineage>
</organism>
<proteinExistence type="predicted"/>
<dbReference type="Proteomes" id="UP000007305">
    <property type="component" value="Chromosome 8"/>
</dbReference>
<evidence type="ECO:0000313" key="2">
    <source>
        <dbReference type="EnsemblPlants" id="Zm00001eb358250_P001"/>
    </source>
</evidence>
<reference evidence="3" key="1">
    <citation type="journal article" date="2009" name="Science">
        <title>The B73 maize genome: complexity, diversity, and dynamics.</title>
        <authorList>
            <person name="Schnable P.S."/>
            <person name="Ware D."/>
            <person name="Fulton R.S."/>
            <person name="Stein J.C."/>
            <person name="Wei F."/>
            <person name="Pasternak S."/>
            <person name="Liang C."/>
            <person name="Zhang J."/>
            <person name="Fulton L."/>
            <person name="Graves T.A."/>
            <person name="Minx P."/>
            <person name="Reily A.D."/>
            <person name="Courtney L."/>
            <person name="Kruchowski S.S."/>
            <person name="Tomlinson C."/>
            <person name="Strong C."/>
            <person name="Delehaunty K."/>
            <person name="Fronick C."/>
            <person name="Courtney B."/>
            <person name="Rock S.M."/>
            <person name="Belter E."/>
            <person name="Du F."/>
            <person name="Kim K."/>
            <person name="Abbott R.M."/>
            <person name="Cotton M."/>
            <person name="Levy A."/>
            <person name="Marchetto P."/>
            <person name="Ochoa K."/>
            <person name="Jackson S.M."/>
            <person name="Gillam B."/>
            <person name="Chen W."/>
            <person name="Yan L."/>
            <person name="Higginbotham J."/>
            <person name="Cardenas M."/>
            <person name="Waligorski J."/>
            <person name="Applebaum E."/>
            <person name="Phelps L."/>
            <person name="Falcone J."/>
            <person name="Kanchi K."/>
            <person name="Thane T."/>
            <person name="Scimone A."/>
            <person name="Thane N."/>
            <person name="Henke J."/>
            <person name="Wang T."/>
            <person name="Ruppert J."/>
            <person name="Shah N."/>
            <person name="Rotter K."/>
            <person name="Hodges J."/>
            <person name="Ingenthron E."/>
            <person name="Cordes M."/>
            <person name="Kohlberg S."/>
            <person name="Sgro J."/>
            <person name="Delgado B."/>
            <person name="Mead K."/>
            <person name="Chinwalla A."/>
            <person name="Leonard S."/>
            <person name="Crouse K."/>
            <person name="Collura K."/>
            <person name="Kudrna D."/>
            <person name="Currie J."/>
            <person name="He R."/>
            <person name="Angelova A."/>
            <person name="Rajasekar S."/>
            <person name="Mueller T."/>
            <person name="Lomeli R."/>
            <person name="Scara G."/>
            <person name="Ko A."/>
            <person name="Delaney K."/>
            <person name="Wissotski M."/>
            <person name="Lopez G."/>
            <person name="Campos D."/>
            <person name="Braidotti M."/>
            <person name="Ashley E."/>
            <person name="Golser W."/>
            <person name="Kim H."/>
            <person name="Lee S."/>
            <person name="Lin J."/>
            <person name="Dujmic Z."/>
            <person name="Kim W."/>
            <person name="Talag J."/>
            <person name="Zuccolo A."/>
            <person name="Fan C."/>
            <person name="Sebastian A."/>
            <person name="Kramer M."/>
            <person name="Spiegel L."/>
            <person name="Nascimento L."/>
            <person name="Zutavern T."/>
            <person name="Miller B."/>
            <person name="Ambroise C."/>
            <person name="Muller S."/>
            <person name="Spooner W."/>
            <person name="Narechania A."/>
            <person name="Ren L."/>
            <person name="Wei S."/>
            <person name="Kumari S."/>
            <person name="Faga B."/>
            <person name="Levy M.J."/>
            <person name="McMahan L."/>
            <person name="Van Buren P."/>
            <person name="Vaughn M.W."/>
            <person name="Ying K."/>
            <person name="Yeh C.-T."/>
            <person name="Emrich S.J."/>
            <person name="Jia Y."/>
            <person name="Kalyanaraman A."/>
            <person name="Hsia A.-P."/>
            <person name="Barbazuk W.B."/>
            <person name="Baucom R.S."/>
            <person name="Brutnell T.P."/>
            <person name="Carpita N.C."/>
            <person name="Chaparro C."/>
            <person name="Chia J.-M."/>
            <person name="Deragon J.-M."/>
            <person name="Estill J.C."/>
            <person name="Fu Y."/>
            <person name="Jeddeloh J.A."/>
            <person name="Han Y."/>
            <person name="Lee H."/>
            <person name="Li P."/>
            <person name="Lisch D.R."/>
            <person name="Liu S."/>
            <person name="Liu Z."/>
            <person name="Nagel D.H."/>
            <person name="McCann M.C."/>
            <person name="SanMiguel P."/>
            <person name="Myers A.M."/>
            <person name="Nettleton D."/>
            <person name="Nguyen J."/>
            <person name="Penning B.W."/>
            <person name="Ponnala L."/>
            <person name="Schneider K.L."/>
            <person name="Schwartz D.C."/>
            <person name="Sharma A."/>
            <person name="Soderlund C."/>
            <person name="Springer N.M."/>
            <person name="Sun Q."/>
            <person name="Wang H."/>
            <person name="Waterman M."/>
            <person name="Westerman R."/>
            <person name="Wolfgruber T.K."/>
            <person name="Yang L."/>
            <person name="Yu Y."/>
            <person name="Zhang L."/>
            <person name="Zhou S."/>
            <person name="Zhu Q."/>
            <person name="Bennetzen J.L."/>
            <person name="Dawe R.K."/>
            <person name="Jiang J."/>
            <person name="Jiang N."/>
            <person name="Presting G.G."/>
            <person name="Wessler S.R."/>
            <person name="Aluru S."/>
            <person name="Martienssen R.A."/>
            <person name="Clifton S.W."/>
            <person name="McCombie W.R."/>
            <person name="Wing R.A."/>
            <person name="Wilson R.K."/>
        </authorList>
    </citation>
    <scope>NUCLEOTIDE SEQUENCE [LARGE SCALE GENOMIC DNA]</scope>
    <source>
        <strain evidence="3">cv. B73</strain>
    </source>
</reference>
<evidence type="ECO:0000256" key="1">
    <source>
        <dbReference type="SAM" id="MobiDB-lite"/>
    </source>
</evidence>
<keyword evidence="3" id="KW-1185">Reference proteome</keyword>
<dbReference type="Gramene" id="Zm00001eb358250_T001">
    <property type="protein sequence ID" value="Zm00001eb358250_P001"/>
    <property type="gene ID" value="Zm00001eb358250"/>
</dbReference>
<sequence length="317" mass="34581">MACCSLRSKKQRATRRRWGCCAFCRAPSKHQRRRRSSTHTGRKPSHKAWRECSAASAAARHGRGLRLRGEAGRAAAVSRHEGEMELSSLFAARRGQQGEEEDPAAVARGRTSKGEEGASVWGIFLGVHGRELPRRHGQGGNAMRKLELEPWGREGSSLGHLLRHGRKQDAMAGGARGAGSLLLAFSKGAELGWKQPRRELARAVKESSAARVPGGRSSPQGRLAPWEQLGRELLCAMSRREEGTGWEKWRRGGTQAGRRGLGVHGCKPCSLLAAVGAREEEGRGMRALAGRRRGRNVVAARGVDAIFQIGKGRHFYL</sequence>
<evidence type="ECO:0000313" key="3">
    <source>
        <dbReference type="Proteomes" id="UP000007305"/>
    </source>
</evidence>
<reference evidence="2" key="3">
    <citation type="submission" date="2021-05" db="UniProtKB">
        <authorList>
            <consortium name="EnsemblPlants"/>
        </authorList>
    </citation>
    <scope>IDENTIFICATION</scope>
    <source>
        <strain evidence="2">cv. B73</strain>
    </source>
</reference>
<reference evidence="2" key="2">
    <citation type="submission" date="2019-07" db="EMBL/GenBank/DDBJ databases">
        <authorList>
            <person name="Seetharam A."/>
            <person name="Woodhouse M."/>
            <person name="Cannon E."/>
        </authorList>
    </citation>
    <scope>NUCLEOTIDE SEQUENCE [LARGE SCALE GENOMIC DNA]</scope>
    <source>
        <strain evidence="2">cv. B73</strain>
    </source>
</reference>
<dbReference type="AlphaFoldDB" id="A0A804QUK4"/>